<evidence type="ECO:0000313" key="1">
    <source>
        <dbReference type="EMBL" id="RDY07449.1"/>
    </source>
</evidence>
<reference evidence="1" key="1">
    <citation type="submission" date="2018-05" db="EMBL/GenBank/DDBJ databases">
        <title>Draft genome of Mucuna pruriens seed.</title>
        <authorList>
            <person name="Nnadi N.E."/>
            <person name="Vos R."/>
            <person name="Hasami M.H."/>
            <person name="Devisetty U.K."/>
            <person name="Aguiy J.C."/>
        </authorList>
    </citation>
    <scope>NUCLEOTIDE SEQUENCE [LARGE SCALE GENOMIC DNA]</scope>
    <source>
        <strain evidence="1">JCA_2017</strain>
    </source>
</reference>
<feature type="non-terminal residue" evidence="1">
    <location>
        <position position="1"/>
    </location>
</feature>
<sequence length="102" mass="12205">MILEYEGNVIEYREKFRVYMGLLRVSNPTFLRRAFVNDLKNKICVKLRLHPLKSLTKLMDMPLCDEKFGRHICKNKKLRIMLEEKEEELGVSEETTKEEDEI</sequence>
<accession>A0A371HXD8</accession>
<keyword evidence="2" id="KW-1185">Reference proteome</keyword>
<comment type="caution">
    <text evidence="1">The sequence shown here is derived from an EMBL/GenBank/DDBJ whole genome shotgun (WGS) entry which is preliminary data.</text>
</comment>
<proteinExistence type="predicted"/>
<name>A0A371HXD8_MUCPR</name>
<dbReference type="EMBL" id="QJKJ01001466">
    <property type="protein sequence ID" value="RDY07449.1"/>
    <property type="molecule type" value="Genomic_DNA"/>
</dbReference>
<gene>
    <name evidence="1" type="ORF">CR513_08447</name>
</gene>
<organism evidence="1 2">
    <name type="scientific">Mucuna pruriens</name>
    <name type="common">Velvet bean</name>
    <name type="synonym">Dolichos pruriens</name>
    <dbReference type="NCBI Taxonomy" id="157652"/>
    <lineage>
        <taxon>Eukaryota</taxon>
        <taxon>Viridiplantae</taxon>
        <taxon>Streptophyta</taxon>
        <taxon>Embryophyta</taxon>
        <taxon>Tracheophyta</taxon>
        <taxon>Spermatophyta</taxon>
        <taxon>Magnoliopsida</taxon>
        <taxon>eudicotyledons</taxon>
        <taxon>Gunneridae</taxon>
        <taxon>Pentapetalae</taxon>
        <taxon>rosids</taxon>
        <taxon>fabids</taxon>
        <taxon>Fabales</taxon>
        <taxon>Fabaceae</taxon>
        <taxon>Papilionoideae</taxon>
        <taxon>50 kb inversion clade</taxon>
        <taxon>NPAAA clade</taxon>
        <taxon>indigoferoid/millettioid clade</taxon>
        <taxon>Phaseoleae</taxon>
        <taxon>Mucuna</taxon>
    </lineage>
</organism>
<dbReference type="AlphaFoldDB" id="A0A371HXD8"/>
<evidence type="ECO:0000313" key="2">
    <source>
        <dbReference type="Proteomes" id="UP000257109"/>
    </source>
</evidence>
<dbReference type="Proteomes" id="UP000257109">
    <property type="component" value="Unassembled WGS sequence"/>
</dbReference>
<protein>
    <submittedName>
        <fullName evidence="1">Uncharacterized protein</fullName>
    </submittedName>
</protein>